<accession>A0A328E2N9</accession>
<evidence type="ECO:0000313" key="2">
    <source>
        <dbReference type="Proteomes" id="UP000249390"/>
    </source>
</evidence>
<dbReference type="PANTHER" id="PTHR33710:SF78">
    <property type="entry name" value="ENDONUCLEASE_EXONUCLEASE_PHOSPHATASE DOMAIN-CONTAINING PROTEIN"/>
    <property type="match status" value="1"/>
</dbReference>
<dbReference type="InterPro" id="IPR036691">
    <property type="entry name" value="Endo/exonu/phosph_ase_sf"/>
</dbReference>
<organism evidence="1 2">
    <name type="scientific">Cuscuta australis</name>
    <dbReference type="NCBI Taxonomy" id="267555"/>
    <lineage>
        <taxon>Eukaryota</taxon>
        <taxon>Viridiplantae</taxon>
        <taxon>Streptophyta</taxon>
        <taxon>Embryophyta</taxon>
        <taxon>Tracheophyta</taxon>
        <taxon>Spermatophyta</taxon>
        <taxon>Magnoliopsida</taxon>
        <taxon>eudicotyledons</taxon>
        <taxon>Gunneridae</taxon>
        <taxon>Pentapetalae</taxon>
        <taxon>asterids</taxon>
        <taxon>lamiids</taxon>
        <taxon>Solanales</taxon>
        <taxon>Convolvulaceae</taxon>
        <taxon>Cuscuteae</taxon>
        <taxon>Cuscuta</taxon>
        <taxon>Cuscuta subgen. Grammica</taxon>
        <taxon>Cuscuta sect. Cleistogrammica</taxon>
    </lineage>
</organism>
<keyword evidence="2" id="KW-1185">Reference proteome</keyword>
<name>A0A328E2N9_9ASTE</name>
<dbReference type="PANTHER" id="PTHR33710">
    <property type="entry name" value="BNAC02G09200D PROTEIN"/>
    <property type="match status" value="1"/>
</dbReference>
<sequence length="143" mass="16897">MAAQTHIPWCLIGDFNSILSCEDRIGGNPVTWEEIREFKECIQDNGLEELPSEGAMFTWSNKQGHGKRIFSKLDRALTNVEWALQYNSKVIIIEEGLSYHSPLFINNWKQEKKHNFRFCDMWTYVALKRRRGRDETETPKRQF</sequence>
<dbReference type="Gene3D" id="3.60.10.10">
    <property type="entry name" value="Endonuclease/exonuclease/phosphatase"/>
    <property type="match status" value="1"/>
</dbReference>
<dbReference type="Proteomes" id="UP000249390">
    <property type="component" value="Unassembled WGS sequence"/>
</dbReference>
<proteinExistence type="predicted"/>
<reference evidence="1 2" key="1">
    <citation type="submission" date="2018-06" db="EMBL/GenBank/DDBJ databases">
        <title>The Genome of Cuscuta australis (Dodder) Provides Insight into the Evolution of Plant Parasitism.</title>
        <authorList>
            <person name="Liu H."/>
        </authorList>
    </citation>
    <scope>NUCLEOTIDE SEQUENCE [LARGE SCALE GENOMIC DNA]</scope>
    <source>
        <strain evidence="2">cv. Yunnan</strain>
        <tissue evidence="1">Vines</tissue>
    </source>
</reference>
<gene>
    <name evidence="1" type="ORF">DM860_005255</name>
</gene>
<evidence type="ECO:0000313" key="1">
    <source>
        <dbReference type="EMBL" id="RAL50899.1"/>
    </source>
</evidence>
<comment type="caution">
    <text evidence="1">The sequence shown here is derived from an EMBL/GenBank/DDBJ whole genome shotgun (WGS) entry which is preliminary data.</text>
</comment>
<dbReference type="AlphaFoldDB" id="A0A328E2N9"/>
<evidence type="ECO:0008006" key="3">
    <source>
        <dbReference type="Google" id="ProtNLM"/>
    </source>
</evidence>
<dbReference type="EMBL" id="NQVE01000054">
    <property type="protein sequence ID" value="RAL50899.1"/>
    <property type="molecule type" value="Genomic_DNA"/>
</dbReference>
<protein>
    <recommendedName>
        <fullName evidence="3">Endonuclease/exonuclease/phosphatase domain-containing protein</fullName>
    </recommendedName>
</protein>
<dbReference type="SUPFAM" id="SSF56219">
    <property type="entry name" value="DNase I-like"/>
    <property type="match status" value="1"/>
</dbReference>